<accession>A0ABV5NDD6</accession>
<keyword evidence="1" id="KW-0812">Transmembrane</keyword>
<dbReference type="Pfam" id="PF13006">
    <property type="entry name" value="Nterm_IS4"/>
    <property type="match status" value="1"/>
</dbReference>
<dbReference type="InterPro" id="IPR024473">
    <property type="entry name" value="Transposases_IS4_N"/>
</dbReference>
<dbReference type="Pfam" id="PF01609">
    <property type="entry name" value="DDE_Tnp_1"/>
    <property type="match status" value="1"/>
</dbReference>
<feature type="transmembrane region" description="Helical" evidence="1">
    <location>
        <begin position="56"/>
        <end position="75"/>
    </location>
</feature>
<proteinExistence type="predicted"/>
<keyword evidence="1" id="KW-1133">Transmembrane helix</keyword>
<reference evidence="4 5" key="1">
    <citation type="submission" date="2024-09" db="EMBL/GenBank/DDBJ databases">
        <authorList>
            <person name="Sun Q."/>
            <person name="Mori K."/>
        </authorList>
    </citation>
    <scope>NUCLEOTIDE SEQUENCE [LARGE SCALE GENOMIC DNA]</scope>
    <source>
        <strain evidence="4 5">JCM 6917</strain>
    </source>
</reference>
<dbReference type="Proteomes" id="UP001589709">
    <property type="component" value="Unassembled WGS sequence"/>
</dbReference>
<keyword evidence="5" id="KW-1185">Reference proteome</keyword>
<evidence type="ECO:0000259" key="2">
    <source>
        <dbReference type="Pfam" id="PF01609"/>
    </source>
</evidence>
<gene>
    <name evidence="4" type="ORF">ACFF45_35360</name>
</gene>
<dbReference type="InterPro" id="IPR047952">
    <property type="entry name" value="Transpos_IS4"/>
</dbReference>
<protein>
    <submittedName>
        <fullName evidence="4">IS4 family transposase</fullName>
    </submittedName>
</protein>
<evidence type="ECO:0000313" key="4">
    <source>
        <dbReference type="EMBL" id="MFB9467814.1"/>
    </source>
</evidence>
<feature type="domain" description="Transposase IS4-like" evidence="2">
    <location>
        <begin position="130"/>
        <end position="347"/>
    </location>
</feature>
<dbReference type="PANTHER" id="PTHR37529">
    <property type="entry name" value="TRANSPOSASE INSG FOR INSERTION SEQUENCE ELEMENT IS4-RELATED"/>
    <property type="match status" value="1"/>
</dbReference>
<dbReference type="SUPFAM" id="SSF53098">
    <property type="entry name" value="Ribonuclease H-like"/>
    <property type="match status" value="1"/>
</dbReference>
<evidence type="ECO:0000259" key="3">
    <source>
        <dbReference type="Pfam" id="PF13006"/>
    </source>
</evidence>
<dbReference type="RefSeq" id="WP_381351139.1">
    <property type="nucleotide sequence ID" value="NZ_JBHMCY010000174.1"/>
</dbReference>
<name>A0ABV5NDD6_9ACTN</name>
<evidence type="ECO:0000256" key="1">
    <source>
        <dbReference type="SAM" id="Phobius"/>
    </source>
</evidence>
<dbReference type="EMBL" id="JBHMCY010000174">
    <property type="protein sequence ID" value="MFB9467814.1"/>
    <property type="molecule type" value="Genomic_DNA"/>
</dbReference>
<dbReference type="NCBIfam" id="NF033592">
    <property type="entry name" value="transpos_IS4_1"/>
    <property type="match status" value="1"/>
</dbReference>
<dbReference type="PANTHER" id="PTHR37529:SF1">
    <property type="entry name" value="TRANSPOSASE INSG FOR INSERTION SEQUENCE ELEMENT IS4-RELATED"/>
    <property type="match status" value="1"/>
</dbReference>
<dbReference type="InterPro" id="IPR012337">
    <property type="entry name" value="RNaseH-like_sf"/>
</dbReference>
<feature type="domain" description="Transposase IS4 N-terminal" evidence="3">
    <location>
        <begin position="21"/>
        <end position="113"/>
    </location>
</feature>
<keyword evidence="1" id="KW-0472">Membrane</keyword>
<evidence type="ECO:0000313" key="5">
    <source>
        <dbReference type="Proteomes" id="UP001589709"/>
    </source>
</evidence>
<dbReference type="InterPro" id="IPR002559">
    <property type="entry name" value="Transposase_11"/>
</dbReference>
<sequence length="453" mass="48744">MDTQSVITHTVRVAGGRFAPGHLGELTQHIPFEMIDESLRETGTVQSRLRDLPSRVVVYLLLAACLFPETGYLGVWRKLTGALAGLPVAAPSASALAQARRRIGSKPLQWLFDLLKGPAADGRAPGTRWHGLLVVALDGTIMTVPDSPAVLTRFTKQAGNHGGTGYPQVRLLALVACGTRTLIDAVFGPTTAGETTYAPRLLPSLRPGMILLADRNFAAQKLVAGIAATGAHALVRLKNGRKMPVLTRYRDGSYLSALGPLRVRVVDCEITVTTASGKHTGLYRLATTLLDHHRHPAGELATLYHQRWDIETAYLELKSTVLGGRVLRARTPDGITQEIYALLVVYQLLRTAMADATGTQRGTDPDRAGFSIAWQAARDQVILAAGVIAGTVIDLVGTIGRHVLADLLPARRLRVSPRIVKRAISKYQARGPRIDRTSYKATTGIEILASAGP</sequence>
<organism evidence="4 5">
    <name type="scientific">Streptomyces cinereospinus</name>
    <dbReference type="NCBI Taxonomy" id="285561"/>
    <lineage>
        <taxon>Bacteria</taxon>
        <taxon>Bacillati</taxon>
        <taxon>Actinomycetota</taxon>
        <taxon>Actinomycetes</taxon>
        <taxon>Kitasatosporales</taxon>
        <taxon>Streptomycetaceae</taxon>
        <taxon>Streptomyces</taxon>
    </lineage>
</organism>
<comment type="caution">
    <text evidence="4">The sequence shown here is derived from an EMBL/GenBank/DDBJ whole genome shotgun (WGS) entry which is preliminary data.</text>
</comment>